<dbReference type="SUPFAM" id="SSF48371">
    <property type="entry name" value="ARM repeat"/>
    <property type="match status" value="1"/>
</dbReference>
<keyword evidence="3" id="KW-0812">Transmembrane</keyword>
<feature type="domain" description="Cytochrome c-552/4" evidence="5">
    <location>
        <begin position="186"/>
        <end position="228"/>
    </location>
</feature>
<organism evidence="6 7">
    <name type="scientific">Capnocytophaga canimorsus</name>
    <dbReference type="NCBI Taxonomy" id="28188"/>
    <lineage>
        <taxon>Bacteria</taxon>
        <taxon>Pseudomonadati</taxon>
        <taxon>Bacteroidota</taxon>
        <taxon>Flavobacteriia</taxon>
        <taxon>Flavobacteriales</taxon>
        <taxon>Flavobacteriaceae</taxon>
        <taxon>Capnocytophaga</taxon>
    </lineage>
</organism>
<evidence type="ECO:0000259" key="4">
    <source>
        <dbReference type="Pfam" id="PF09699"/>
    </source>
</evidence>
<dbReference type="InterPro" id="IPR023155">
    <property type="entry name" value="Cyt_c-552/4"/>
</dbReference>
<evidence type="ECO:0000313" key="7">
    <source>
        <dbReference type="Proteomes" id="UP000039370"/>
    </source>
</evidence>
<dbReference type="SUPFAM" id="SSF48695">
    <property type="entry name" value="Multiheme cytochromes"/>
    <property type="match status" value="1"/>
</dbReference>
<keyword evidence="3" id="KW-1133">Transmembrane helix</keyword>
<dbReference type="InterPro" id="IPR010177">
    <property type="entry name" value="Paired_CXXCH_1"/>
</dbReference>
<dbReference type="Gene3D" id="1.10.1130.10">
    <property type="entry name" value="Flavocytochrome C3, Chain A"/>
    <property type="match status" value="2"/>
</dbReference>
<keyword evidence="1" id="KW-0732">Signal</keyword>
<dbReference type="InterPro" id="IPR011990">
    <property type="entry name" value="TPR-like_helical_dom_sf"/>
</dbReference>
<protein>
    <recommendedName>
        <fullName evidence="8">Tetratricopeptide repeat protein</fullName>
    </recommendedName>
</protein>
<keyword evidence="3" id="KW-0472">Membrane</keyword>
<dbReference type="Proteomes" id="UP000039370">
    <property type="component" value="Unassembled WGS sequence"/>
</dbReference>
<dbReference type="SMART" id="SM00028">
    <property type="entry name" value="TPR"/>
    <property type="match status" value="4"/>
</dbReference>
<dbReference type="InterPro" id="IPR051829">
    <property type="entry name" value="Multiheme_Cytochr_ET"/>
</dbReference>
<evidence type="ECO:0000313" key="6">
    <source>
        <dbReference type="EMBL" id="CEN48264.1"/>
    </source>
</evidence>
<dbReference type="PANTHER" id="PTHR35038">
    <property type="entry name" value="DISSIMILATORY SULFITE REDUCTASE SIRA"/>
    <property type="match status" value="1"/>
</dbReference>
<evidence type="ECO:0000259" key="5">
    <source>
        <dbReference type="Pfam" id="PF13435"/>
    </source>
</evidence>
<keyword evidence="2" id="KW-0802">TPR repeat</keyword>
<evidence type="ECO:0008006" key="8">
    <source>
        <dbReference type="Google" id="ProtNLM"/>
    </source>
</evidence>
<sequence>MSVADIENLCKKNIFISSFPWLLFSLGVGFLFYLPKTSENGYTNIVSSENQHSEPISPETCRDCHQKEYTDWQSSHHFKAMEIATQETVLGDFNNTTYTADGVTSHFYKKEDKFYITTTDSDGKPHDFEVRYTFGFYPLQQYLVAFEGGRLQVTRQSWDSRKQRWFHQYEKQHIPHDDWLHWTGNAQNWNLMCASCHSTHLKKNYNPTDDTYQTTYTHLTVSCESCHGNTQKHLQAVKDKNYVKGSDSLWNVSEQHTEILRCAPCHSRRGEIGGEFIDSNSFLDNYLPEIPSTPNYYADGQVLEENYKYASFLQSKMYQHGVRCSNCHDPHTTKLKAQGNQLCLQCHDTEKYNHQTHTFHQPQSEGSLCVKCHMPTKTYMGNDIRHDHVFRIPRPDLSAKYNVPNACNECHNDKSAQWANTHAKKWYGNLNKNNHFDEDLILGSSSKNPNRIENLKRLLASEDYPEIIKATALHYTSEIPTQTSIELLKSHLNHNNEQIRYQAVRGLNNFPITYYETEILPLLKDKIRAVRIATADLCLNHYGLQAALTKNGFQKAFNELESFILHQSDFASGSAIAGDFYAKTEQHQKALKFYQRALHKDKTLNYVRLNLATLLNGQKRNSEALKMLQEAASYEPKNAQIVFRLALLTYEMEQPELSLKYFEKTIQLEDKNPRVYYNYGLLLQEMGKVKQAENIFLKGLQQWADHKDLRYALYTLYAQQGQFEKAKKYQ</sequence>
<proteinExistence type="predicted"/>
<gene>
    <name evidence="6" type="ORF">CCAN11_1660010</name>
</gene>
<dbReference type="InterPro" id="IPR016024">
    <property type="entry name" value="ARM-type_fold"/>
</dbReference>
<feature type="domain" description="Cytochrome c-552/4" evidence="5">
    <location>
        <begin position="60"/>
        <end position="87"/>
    </location>
</feature>
<dbReference type="Pfam" id="PF13435">
    <property type="entry name" value="Cytochrome_C554"/>
    <property type="match status" value="2"/>
</dbReference>
<dbReference type="InterPro" id="IPR036280">
    <property type="entry name" value="Multihaem_cyt_sf"/>
</dbReference>
<feature type="repeat" description="TPR" evidence="2">
    <location>
        <begin position="639"/>
        <end position="672"/>
    </location>
</feature>
<feature type="transmembrane region" description="Helical" evidence="3">
    <location>
        <begin position="14"/>
        <end position="34"/>
    </location>
</feature>
<dbReference type="Gene3D" id="1.25.40.10">
    <property type="entry name" value="Tetratricopeptide repeat domain"/>
    <property type="match status" value="1"/>
</dbReference>
<dbReference type="AlphaFoldDB" id="A0A0B7IC33"/>
<feature type="domain" description="Doubled CXXCH motif" evidence="4">
    <location>
        <begin position="323"/>
        <end position="351"/>
    </location>
</feature>
<dbReference type="EMBL" id="CDOK01000075">
    <property type="protein sequence ID" value="CEN48264.1"/>
    <property type="molecule type" value="Genomic_DNA"/>
</dbReference>
<dbReference type="Pfam" id="PF09699">
    <property type="entry name" value="Paired_CXXCH_1"/>
    <property type="match status" value="1"/>
</dbReference>
<dbReference type="SUPFAM" id="SSF48452">
    <property type="entry name" value="TPR-like"/>
    <property type="match status" value="1"/>
</dbReference>
<name>A0A0B7IC33_9FLAO</name>
<evidence type="ECO:0000256" key="2">
    <source>
        <dbReference type="PROSITE-ProRule" id="PRU00339"/>
    </source>
</evidence>
<dbReference type="InterPro" id="IPR019734">
    <property type="entry name" value="TPR_rpt"/>
</dbReference>
<evidence type="ECO:0000256" key="1">
    <source>
        <dbReference type="ARBA" id="ARBA00022729"/>
    </source>
</evidence>
<evidence type="ECO:0000256" key="3">
    <source>
        <dbReference type="SAM" id="Phobius"/>
    </source>
</evidence>
<dbReference type="PROSITE" id="PS50005">
    <property type="entry name" value="TPR"/>
    <property type="match status" value="1"/>
</dbReference>
<dbReference type="PANTHER" id="PTHR35038:SF8">
    <property type="entry name" value="C-TYPE POLYHEME CYTOCHROME OMCC"/>
    <property type="match status" value="1"/>
</dbReference>
<dbReference type="Pfam" id="PF13181">
    <property type="entry name" value="TPR_8"/>
    <property type="match status" value="1"/>
</dbReference>
<reference evidence="7" key="1">
    <citation type="submission" date="2015-01" db="EMBL/GenBank/DDBJ databases">
        <authorList>
            <person name="MANFREDI Pablo"/>
        </authorList>
    </citation>
    <scope>NUCLEOTIDE SEQUENCE [LARGE SCALE GENOMIC DNA]</scope>
    <source>
        <strain evidence="7">Cc11</strain>
    </source>
</reference>
<accession>A0A0B7IC33</accession>